<evidence type="ECO:0000313" key="2">
    <source>
        <dbReference type="Proteomes" id="UP001595829"/>
    </source>
</evidence>
<organism evidence="1 2">
    <name type="scientific">Streptomyces coeruleoprunus</name>
    <dbReference type="NCBI Taxonomy" id="285563"/>
    <lineage>
        <taxon>Bacteria</taxon>
        <taxon>Bacillati</taxon>
        <taxon>Actinomycetota</taxon>
        <taxon>Actinomycetes</taxon>
        <taxon>Kitasatosporales</taxon>
        <taxon>Streptomycetaceae</taxon>
        <taxon>Streptomyces</taxon>
    </lineage>
</organism>
<protein>
    <submittedName>
        <fullName evidence="1">Uncharacterized protein</fullName>
    </submittedName>
</protein>
<dbReference type="EMBL" id="JBHSJD010000021">
    <property type="protein sequence ID" value="MFC5025485.1"/>
    <property type="molecule type" value="Genomic_DNA"/>
</dbReference>
<proteinExistence type="predicted"/>
<dbReference type="Proteomes" id="UP001595829">
    <property type="component" value="Unassembled WGS sequence"/>
</dbReference>
<gene>
    <name evidence="1" type="ORF">ACFPM3_25505</name>
</gene>
<reference evidence="2" key="1">
    <citation type="journal article" date="2019" name="Int. J. Syst. Evol. Microbiol.">
        <title>The Global Catalogue of Microorganisms (GCM) 10K type strain sequencing project: providing services to taxonomists for standard genome sequencing and annotation.</title>
        <authorList>
            <consortium name="The Broad Institute Genomics Platform"/>
            <consortium name="The Broad Institute Genome Sequencing Center for Infectious Disease"/>
            <person name="Wu L."/>
            <person name="Ma J."/>
        </authorList>
    </citation>
    <scope>NUCLEOTIDE SEQUENCE [LARGE SCALE GENOMIC DNA]</scope>
    <source>
        <strain evidence="2">CGMCC 4.1648</strain>
    </source>
</reference>
<name>A0ABV9XJB3_9ACTN</name>
<accession>A0ABV9XJB3</accession>
<keyword evidence="2" id="KW-1185">Reference proteome</keyword>
<comment type="caution">
    <text evidence="1">The sequence shown here is derived from an EMBL/GenBank/DDBJ whole genome shotgun (WGS) entry which is preliminary data.</text>
</comment>
<sequence length="54" mass="5460">MLHSLARAAALSRRGGGPGGGALGALKCTQALAGGRDSFLGLTDEGHRIADHYK</sequence>
<evidence type="ECO:0000313" key="1">
    <source>
        <dbReference type="EMBL" id="MFC5025485.1"/>
    </source>
</evidence>
<dbReference type="RefSeq" id="WP_345686840.1">
    <property type="nucleotide sequence ID" value="NZ_BAABIT010000001.1"/>
</dbReference>